<keyword evidence="2" id="KW-1185">Reference proteome</keyword>
<evidence type="ECO:0000313" key="1">
    <source>
        <dbReference type="EMBL" id="KAJ7616006.1"/>
    </source>
</evidence>
<reference evidence="1" key="1">
    <citation type="submission" date="2023-03" db="EMBL/GenBank/DDBJ databases">
        <title>Massive genome expansion in bonnet fungi (Mycena s.s.) driven by repeated elements and novel gene families across ecological guilds.</title>
        <authorList>
            <consortium name="Lawrence Berkeley National Laboratory"/>
            <person name="Harder C.B."/>
            <person name="Miyauchi S."/>
            <person name="Viragh M."/>
            <person name="Kuo A."/>
            <person name="Thoen E."/>
            <person name="Andreopoulos B."/>
            <person name="Lu D."/>
            <person name="Skrede I."/>
            <person name="Drula E."/>
            <person name="Henrissat B."/>
            <person name="Morin E."/>
            <person name="Kohler A."/>
            <person name="Barry K."/>
            <person name="LaButti K."/>
            <person name="Morin E."/>
            <person name="Salamov A."/>
            <person name="Lipzen A."/>
            <person name="Mereny Z."/>
            <person name="Hegedus B."/>
            <person name="Baldrian P."/>
            <person name="Stursova M."/>
            <person name="Weitz H."/>
            <person name="Taylor A."/>
            <person name="Grigoriev I.V."/>
            <person name="Nagy L.G."/>
            <person name="Martin F."/>
            <person name="Kauserud H."/>
        </authorList>
    </citation>
    <scope>NUCLEOTIDE SEQUENCE</scope>
    <source>
        <strain evidence="1">9284</strain>
    </source>
</reference>
<dbReference type="EMBL" id="JARKIF010000023">
    <property type="protein sequence ID" value="KAJ7616006.1"/>
    <property type="molecule type" value="Genomic_DNA"/>
</dbReference>
<proteinExistence type="predicted"/>
<organism evidence="1 2">
    <name type="scientific">Roridomyces roridus</name>
    <dbReference type="NCBI Taxonomy" id="1738132"/>
    <lineage>
        <taxon>Eukaryota</taxon>
        <taxon>Fungi</taxon>
        <taxon>Dikarya</taxon>
        <taxon>Basidiomycota</taxon>
        <taxon>Agaricomycotina</taxon>
        <taxon>Agaricomycetes</taxon>
        <taxon>Agaricomycetidae</taxon>
        <taxon>Agaricales</taxon>
        <taxon>Marasmiineae</taxon>
        <taxon>Mycenaceae</taxon>
        <taxon>Roridomyces</taxon>
    </lineage>
</organism>
<dbReference type="Proteomes" id="UP001221142">
    <property type="component" value="Unassembled WGS sequence"/>
</dbReference>
<evidence type="ECO:0000313" key="2">
    <source>
        <dbReference type="Proteomes" id="UP001221142"/>
    </source>
</evidence>
<comment type="caution">
    <text evidence="1">The sequence shown here is derived from an EMBL/GenBank/DDBJ whole genome shotgun (WGS) entry which is preliminary data.</text>
</comment>
<protein>
    <submittedName>
        <fullName evidence="1">Uncharacterized protein</fullName>
    </submittedName>
</protein>
<dbReference type="AlphaFoldDB" id="A0AAD7BBF2"/>
<accession>A0AAD7BBF2</accession>
<sequence>MPSTDAVKPDLCNGCAVHHNSYPSEKDVPCWSCGMSCASTTSAAPAAIPQAPVYHVNMHPLPYRPRYFSHTYVHHQPYHQYPYPYPIHPHTAYYVPYAPPPPPIPVIYTPPPPPPPTPPVSSPPTLKPGPIVPLVQRPPGTTPIPTPVAYQSLQLLLEDLNHLLHTPHEEQPFYFRGTCAIIADPAVGHAKKLSSVAEQVVERTALIFDPQTLEIQSSEQAASTSTSTHAVWMPVGAGRPTTTGVSCTHCRHTLTIDVERCHGPLIRGSDISGYQGQRILVDLRHSVE</sequence>
<name>A0AAD7BBF2_9AGAR</name>
<gene>
    <name evidence="1" type="ORF">FB45DRAFT_1064175</name>
</gene>